<keyword evidence="1" id="KW-0812">Transmembrane</keyword>
<organism evidence="2 3">
    <name type="scientific">Kineococcus aurantiacus</name>
    <dbReference type="NCBI Taxonomy" id="37633"/>
    <lineage>
        <taxon>Bacteria</taxon>
        <taxon>Bacillati</taxon>
        <taxon>Actinomycetota</taxon>
        <taxon>Actinomycetes</taxon>
        <taxon>Kineosporiales</taxon>
        <taxon>Kineosporiaceae</taxon>
        <taxon>Kineococcus</taxon>
    </lineage>
</organism>
<dbReference type="Proteomes" id="UP000521922">
    <property type="component" value="Unassembled WGS sequence"/>
</dbReference>
<evidence type="ECO:0000313" key="2">
    <source>
        <dbReference type="EMBL" id="NYD24992.1"/>
    </source>
</evidence>
<name>A0A7Y9DQR4_9ACTN</name>
<evidence type="ECO:0000313" key="3">
    <source>
        <dbReference type="Proteomes" id="UP000521922"/>
    </source>
</evidence>
<keyword evidence="1" id="KW-1133">Transmembrane helix</keyword>
<evidence type="ECO:0000256" key="1">
    <source>
        <dbReference type="SAM" id="Phobius"/>
    </source>
</evidence>
<gene>
    <name evidence="2" type="ORF">BJ968_004532</name>
</gene>
<comment type="caution">
    <text evidence="2">The sequence shown here is derived from an EMBL/GenBank/DDBJ whole genome shotgun (WGS) entry which is preliminary data.</text>
</comment>
<protein>
    <submittedName>
        <fullName evidence="2">Uncharacterized protein</fullName>
    </submittedName>
</protein>
<reference evidence="2 3" key="1">
    <citation type="submission" date="2020-07" db="EMBL/GenBank/DDBJ databases">
        <title>Sequencing the genomes of 1000 actinobacteria strains.</title>
        <authorList>
            <person name="Klenk H.-P."/>
        </authorList>
    </citation>
    <scope>NUCLEOTIDE SEQUENCE [LARGE SCALE GENOMIC DNA]</scope>
    <source>
        <strain evidence="2 3">DSM 7487</strain>
    </source>
</reference>
<keyword evidence="1" id="KW-0472">Membrane</keyword>
<accession>A0A7Y9DQR4</accession>
<feature type="transmembrane region" description="Helical" evidence="1">
    <location>
        <begin position="6"/>
        <end position="24"/>
    </location>
</feature>
<sequence length="36" mass="3957">MTTAAIVFSLALAFSLAETLLYLYQAGAARGRRRRP</sequence>
<keyword evidence="3" id="KW-1185">Reference proteome</keyword>
<dbReference type="EMBL" id="JACCBB010000001">
    <property type="protein sequence ID" value="NYD24992.1"/>
    <property type="molecule type" value="Genomic_DNA"/>
</dbReference>
<dbReference type="AlphaFoldDB" id="A0A7Y9DQR4"/>
<proteinExistence type="predicted"/>